<dbReference type="PANTHER" id="PTHR43058:SF1">
    <property type="entry name" value="DUF427 DOMAIN-CONTAINING PROTEIN"/>
    <property type="match status" value="1"/>
</dbReference>
<feature type="domain" description="DUF427" evidence="2">
    <location>
        <begin position="44"/>
        <end position="140"/>
    </location>
</feature>
<accession>A0ABU0GGR8</accession>
<sequence length="181" mass="19388">MTSDTWHPRTPPPGGRAAAPPGPGQESVWDYPRPPAVVPSDEHVVVRLGDTVVVDTRRALRVLETSHPPTYYLPLADVAPGALVPVAGASTVCEFKGRATYFDVVGTDAGTRVVRPRAAWGYPDPRPGYEALLDHVALYPAGLVCTVDGEVVEAQEGDFYGGWRTRRVVGPFKGGAGTWGW</sequence>
<feature type="region of interest" description="Disordered" evidence="1">
    <location>
        <begin position="1"/>
        <end position="34"/>
    </location>
</feature>
<protein>
    <submittedName>
        <fullName evidence="3">Uncharacterized protein (DUF427 family)</fullName>
    </submittedName>
</protein>
<dbReference type="InterPro" id="IPR038694">
    <property type="entry name" value="DUF427_sf"/>
</dbReference>
<dbReference type="Pfam" id="PF04248">
    <property type="entry name" value="NTP_transf_9"/>
    <property type="match status" value="1"/>
</dbReference>
<evidence type="ECO:0000313" key="4">
    <source>
        <dbReference type="Proteomes" id="UP001240250"/>
    </source>
</evidence>
<organism evidence="3 4">
    <name type="scientific">Cellulomonas iranensis</name>
    <dbReference type="NCBI Taxonomy" id="76862"/>
    <lineage>
        <taxon>Bacteria</taxon>
        <taxon>Bacillati</taxon>
        <taxon>Actinomycetota</taxon>
        <taxon>Actinomycetes</taxon>
        <taxon>Micrococcales</taxon>
        <taxon>Cellulomonadaceae</taxon>
        <taxon>Cellulomonas</taxon>
    </lineage>
</organism>
<gene>
    <name evidence="3" type="ORF">JO380_000927</name>
</gene>
<dbReference type="EMBL" id="JAUSVM010000001">
    <property type="protein sequence ID" value="MDQ0424546.1"/>
    <property type="molecule type" value="Genomic_DNA"/>
</dbReference>
<reference evidence="3 4" key="1">
    <citation type="submission" date="2023-07" db="EMBL/GenBank/DDBJ databases">
        <title>Sequencing the genomes of 1000 actinobacteria strains.</title>
        <authorList>
            <person name="Klenk H.-P."/>
        </authorList>
    </citation>
    <scope>NUCLEOTIDE SEQUENCE [LARGE SCALE GENOMIC DNA]</scope>
    <source>
        <strain evidence="3 4">DSM 14785</strain>
    </source>
</reference>
<comment type="caution">
    <text evidence="3">The sequence shown here is derived from an EMBL/GenBank/DDBJ whole genome shotgun (WGS) entry which is preliminary data.</text>
</comment>
<dbReference type="InterPro" id="IPR007361">
    <property type="entry name" value="DUF427"/>
</dbReference>
<dbReference type="Gene3D" id="2.170.150.40">
    <property type="entry name" value="Domain of unknown function (DUF427)"/>
    <property type="match status" value="1"/>
</dbReference>
<proteinExistence type="predicted"/>
<dbReference type="Proteomes" id="UP001240250">
    <property type="component" value="Unassembled WGS sequence"/>
</dbReference>
<dbReference type="RefSeq" id="WP_070318599.1">
    <property type="nucleotide sequence ID" value="NZ_JAUSVM010000001.1"/>
</dbReference>
<dbReference type="PANTHER" id="PTHR43058">
    <property type="entry name" value="SLR0655 PROTEIN"/>
    <property type="match status" value="1"/>
</dbReference>
<keyword evidence="4" id="KW-1185">Reference proteome</keyword>
<evidence type="ECO:0000313" key="3">
    <source>
        <dbReference type="EMBL" id="MDQ0424546.1"/>
    </source>
</evidence>
<evidence type="ECO:0000256" key="1">
    <source>
        <dbReference type="SAM" id="MobiDB-lite"/>
    </source>
</evidence>
<name>A0ABU0GGR8_9CELL</name>
<evidence type="ECO:0000259" key="2">
    <source>
        <dbReference type="Pfam" id="PF04248"/>
    </source>
</evidence>